<keyword evidence="2" id="KW-1185">Reference proteome</keyword>
<organism evidence="1 2">
    <name type="scientific">Vibrio casei</name>
    <dbReference type="NCBI Taxonomy" id="673372"/>
    <lineage>
        <taxon>Bacteria</taxon>
        <taxon>Pseudomonadati</taxon>
        <taxon>Pseudomonadota</taxon>
        <taxon>Gammaproteobacteria</taxon>
        <taxon>Vibrionales</taxon>
        <taxon>Vibrionaceae</taxon>
        <taxon>Vibrio</taxon>
    </lineage>
</organism>
<dbReference type="EMBL" id="QPGL01000001">
    <property type="protein sequence ID" value="RCS73775.1"/>
    <property type="molecule type" value="Genomic_DNA"/>
</dbReference>
<sequence>MRIIKIGLLGSMGLLSSMAQSEEVLKGKWQPGFSGNATFLVGAVESNSQENSGNDTIYSINEKGKKKTDTFFFPIAASNLSYTFSNGNQRILLGTNNADIALGRPHVEVGYKQYIDDIGILGVSYIPGVVPATTWEDPFLVGEKRQETDQKIHGFRFQYNDILDTHFGLEVSIGQKELDTETSGSQYSPEIQEQLNRNGDIYYTELSHLDPLSESLFLRSSASYLRQNLDGDAMSSDTYTAQLAFLKQFKRSTFTLSVKYKYSNFDGIHPLFLSSREDNFIGLFSTYVYKNAFGVKGMGLALGAGYSYNASNLDFYIDESVLLSTGVSYSF</sequence>
<dbReference type="PIRSF" id="PIRSF028696">
    <property type="entry name" value="UCP028696"/>
    <property type="match status" value="1"/>
</dbReference>
<name>A0A368LPN6_9VIBR</name>
<dbReference type="Pfam" id="PF11059">
    <property type="entry name" value="DUF2860"/>
    <property type="match status" value="1"/>
</dbReference>
<gene>
    <name evidence="1" type="ORF">CIK83_09275</name>
</gene>
<dbReference type="OrthoDB" id="6199337at2"/>
<proteinExistence type="predicted"/>
<comment type="caution">
    <text evidence="1">The sequence shown here is derived from an EMBL/GenBank/DDBJ whole genome shotgun (WGS) entry which is preliminary data.</text>
</comment>
<accession>A0A368LPN6</accession>
<protein>
    <submittedName>
        <fullName evidence="1">DUF2860 domain-containing protein</fullName>
    </submittedName>
</protein>
<dbReference type="InterPro" id="IPR016896">
    <property type="entry name" value="DUF2860"/>
</dbReference>
<dbReference type="GeneID" id="303189113"/>
<evidence type="ECO:0000313" key="1">
    <source>
        <dbReference type="EMBL" id="RCS73775.1"/>
    </source>
</evidence>
<evidence type="ECO:0000313" key="2">
    <source>
        <dbReference type="Proteomes" id="UP000252479"/>
    </source>
</evidence>
<dbReference type="RefSeq" id="WP_086961564.1">
    <property type="nucleotide sequence ID" value="NZ_AP018680.1"/>
</dbReference>
<dbReference type="AlphaFoldDB" id="A0A368LPN6"/>
<dbReference type="Proteomes" id="UP000252479">
    <property type="component" value="Unassembled WGS sequence"/>
</dbReference>
<reference evidence="1 2" key="1">
    <citation type="journal article" date="2017" name="Elife">
        <title>Extensive horizontal gene transfer in cheese-associated bacteria.</title>
        <authorList>
            <person name="Bonham K.S."/>
            <person name="Wolfe B.E."/>
            <person name="Dutton R.J."/>
        </authorList>
    </citation>
    <scope>NUCLEOTIDE SEQUENCE [LARGE SCALE GENOMIC DNA]</scope>
    <source>
        <strain evidence="1 2">JB196</strain>
    </source>
</reference>